<dbReference type="SUPFAM" id="SSF55785">
    <property type="entry name" value="PYP-like sensor domain (PAS domain)"/>
    <property type="match status" value="1"/>
</dbReference>
<dbReference type="GO" id="GO:0005524">
    <property type="term" value="F:ATP binding"/>
    <property type="evidence" value="ECO:0007669"/>
    <property type="project" value="UniProtKB-KW"/>
</dbReference>
<dbReference type="InterPro" id="IPR002078">
    <property type="entry name" value="Sigma_54_int"/>
</dbReference>
<keyword evidence="2" id="KW-0067">ATP-binding</keyword>
<evidence type="ECO:0000256" key="2">
    <source>
        <dbReference type="ARBA" id="ARBA00022840"/>
    </source>
</evidence>
<evidence type="ECO:0000313" key="6">
    <source>
        <dbReference type="EMBL" id="SDI41497.1"/>
    </source>
</evidence>
<reference evidence="6 7" key="1">
    <citation type="submission" date="2016-10" db="EMBL/GenBank/DDBJ databases">
        <authorList>
            <person name="de Groot N.N."/>
        </authorList>
    </citation>
    <scope>NUCLEOTIDE SEQUENCE [LARGE SCALE GENOMIC DNA]</scope>
    <source>
        <strain evidence="7">P4B,CCM 7963,CECT 7998,DSM 25260,IBRC-M 10614,KCTC 13821</strain>
    </source>
</reference>
<dbReference type="NCBIfam" id="TIGR00229">
    <property type="entry name" value="sensory_box"/>
    <property type="match status" value="1"/>
</dbReference>
<dbReference type="Pfam" id="PF25601">
    <property type="entry name" value="AAA_lid_14"/>
    <property type="match status" value="1"/>
</dbReference>
<proteinExistence type="predicted"/>
<dbReference type="Gene3D" id="1.10.10.60">
    <property type="entry name" value="Homeodomain-like"/>
    <property type="match status" value="1"/>
</dbReference>
<feature type="domain" description="Sigma-54 factor interaction" evidence="5">
    <location>
        <begin position="143"/>
        <end position="371"/>
    </location>
</feature>
<evidence type="ECO:0000256" key="4">
    <source>
        <dbReference type="ARBA" id="ARBA00023163"/>
    </source>
</evidence>
<dbReference type="AlphaFoldDB" id="A0A1G8KDI4"/>
<dbReference type="Pfam" id="PF00158">
    <property type="entry name" value="Sigma54_activat"/>
    <property type="match status" value="1"/>
</dbReference>
<dbReference type="Gene3D" id="3.40.50.300">
    <property type="entry name" value="P-loop containing nucleotide triphosphate hydrolases"/>
    <property type="match status" value="1"/>
</dbReference>
<dbReference type="Gene3D" id="1.10.8.60">
    <property type="match status" value="1"/>
</dbReference>
<protein>
    <submittedName>
        <fullName evidence="6">Arginine utilization regulatory protein</fullName>
    </submittedName>
</protein>
<dbReference type="InterPro" id="IPR025662">
    <property type="entry name" value="Sigma_54_int_dom_ATP-bd_1"/>
</dbReference>
<dbReference type="PANTHER" id="PTHR32071:SF74">
    <property type="entry name" value="TRANSCRIPTIONAL ACTIVATOR ROCR"/>
    <property type="match status" value="1"/>
</dbReference>
<dbReference type="PROSITE" id="PS00675">
    <property type="entry name" value="SIGMA54_INTERACT_1"/>
    <property type="match status" value="1"/>
</dbReference>
<evidence type="ECO:0000256" key="3">
    <source>
        <dbReference type="ARBA" id="ARBA00023015"/>
    </source>
</evidence>
<dbReference type="SUPFAM" id="SSF52540">
    <property type="entry name" value="P-loop containing nucleoside triphosphate hydrolases"/>
    <property type="match status" value="1"/>
</dbReference>
<keyword evidence="7" id="KW-1185">Reference proteome</keyword>
<dbReference type="EMBL" id="FNDU01000007">
    <property type="protein sequence ID" value="SDI41497.1"/>
    <property type="molecule type" value="Genomic_DNA"/>
</dbReference>
<keyword evidence="1" id="KW-0547">Nucleotide-binding</keyword>
<sequence>MTDIEKTQQGIIYEKLMDEIDTGVHAVDSTGKTIIYNVKMSEIENMNAQEVLNKHISEVFKFNEGQESTLENALSKGIESRNVKQTYLNNKGIEITTINNTFPVKQNGTIVGALEVTKDITKLERMVQENMKRGHRKYSFDSIIGRSSEIKEVIDQAKRATRTSSSILIIGETGTGKEIFAQSIHNGSSRSSGPFISQNCAALPDSLIEGILFGTKKGAFTGSEDRPGLFEQAEGGTLLLDEINSLSPNLQSKLLRAIQEKTIRRVGDTKERETDIRLIATMNEDPIDAVTEGRLRKDLYYRLSVVSLFIPPLRDRKDDMKELVDFFMNSYNELFQLNVKEISDGVQRFFQEYHWPGNVREVEHVIEGAMNLITDEEKIEEKHLPRHLRKRLVVEENNNPQKNSKDLMEIHIENCSLKEYLFDKEKAYVKKVLEQNDYHIKKTADTLGLSRQSLQYRLKKLGIKKIRV</sequence>
<dbReference type="PROSITE" id="PS50045">
    <property type="entry name" value="SIGMA54_INTERACT_4"/>
    <property type="match status" value="1"/>
</dbReference>
<dbReference type="GO" id="GO:0043565">
    <property type="term" value="F:sequence-specific DNA binding"/>
    <property type="evidence" value="ECO:0007669"/>
    <property type="project" value="InterPro"/>
</dbReference>
<dbReference type="GO" id="GO:0006355">
    <property type="term" value="P:regulation of DNA-templated transcription"/>
    <property type="evidence" value="ECO:0007669"/>
    <property type="project" value="InterPro"/>
</dbReference>
<keyword evidence="4" id="KW-0804">Transcription</keyword>
<evidence type="ECO:0000256" key="1">
    <source>
        <dbReference type="ARBA" id="ARBA00022741"/>
    </source>
</evidence>
<gene>
    <name evidence="6" type="ORF">SAMN05216352_107179</name>
</gene>
<organism evidence="6 7">
    <name type="scientific">Alteribacillus bidgolensis</name>
    <dbReference type="NCBI Taxonomy" id="930129"/>
    <lineage>
        <taxon>Bacteria</taxon>
        <taxon>Bacillati</taxon>
        <taxon>Bacillota</taxon>
        <taxon>Bacilli</taxon>
        <taxon>Bacillales</taxon>
        <taxon>Bacillaceae</taxon>
        <taxon>Alteribacillus</taxon>
    </lineage>
</organism>
<dbReference type="Pfam" id="PF02954">
    <property type="entry name" value="HTH_8"/>
    <property type="match status" value="1"/>
</dbReference>
<dbReference type="CDD" id="cd00009">
    <property type="entry name" value="AAA"/>
    <property type="match status" value="1"/>
</dbReference>
<name>A0A1G8KDI4_9BACI</name>
<dbReference type="InterPro" id="IPR035965">
    <property type="entry name" value="PAS-like_dom_sf"/>
</dbReference>
<dbReference type="FunFam" id="3.40.50.300:FF:000006">
    <property type="entry name" value="DNA-binding transcriptional regulator NtrC"/>
    <property type="match status" value="1"/>
</dbReference>
<evidence type="ECO:0000313" key="7">
    <source>
        <dbReference type="Proteomes" id="UP000199017"/>
    </source>
</evidence>
<dbReference type="SUPFAM" id="SSF46689">
    <property type="entry name" value="Homeodomain-like"/>
    <property type="match status" value="1"/>
</dbReference>
<keyword evidence="3" id="KW-0805">Transcription regulation</keyword>
<dbReference type="InterPro" id="IPR003593">
    <property type="entry name" value="AAA+_ATPase"/>
</dbReference>
<dbReference type="PANTHER" id="PTHR32071">
    <property type="entry name" value="TRANSCRIPTIONAL REGULATORY PROTEIN"/>
    <property type="match status" value="1"/>
</dbReference>
<evidence type="ECO:0000259" key="5">
    <source>
        <dbReference type="PROSITE" id="PS50045"/>
    </source>
</evidence>
<dbReference type="Gene3D" id="3.30.450.20">
    <property type="entry name" value="PAS domain"/>
    <property type="match status" value="1"/>
</dbReference>
<dbReference type="InterPro" id="IPR058031">
    <property type="entry name" value="AAA_lid_NorR"/>
</dbReference>
<dbReference type="RefSeq" id="WP_091585657.1">
    <property type="nucleotide sequence ID" value="NZ_FNDU01000007.1"/>
</dbReference>
<dbReference type="InterPro" id="IPR027417">
    <property type="entry name" value="P-loop_NTPase"/>
</dbReference>
<dbReference type="OrthoDB" id="9771372at2"/>
<accession>A0A1G8KDI4</accession>
<dbReference type="InterPro" id="IPR025943">
    <property type="entry name" value="Sigma_54_int_dom_ATP-bd_2"/>
</dbReference>
<dbReference type="InterPro" id="IPR002197">
    <property type="entry name" value="HTH_Fis"/>
</dbReference>
<dbReference type="Proteomes" id="UP000199017">
    <property type="component" value="Unassembled WGS sequence"/>
</dbReference>
<dbReference type="SMART" id="SM00382">
    <property type="entry name" value="AAA"/>
    <property type="match status" value="1"/>
</dbReference>
<dbReference type="InterPro" id="IPR000014">
    <property type="entry name" value="PAS"/>
</dbReference>
<dbReference type="InterPro" id="IPR009057">
    <property type="entry name" value="Homeodomain-like_sf"/>
</dbReference>
<dbReference type="PRINTS" id="PR01590">
    <property type="entry name" value="HTHFIS"/>
</dbReference>
<dbReference type="PROSITE" id="PS00676">
    <property type="entry name" value="SIGMA54_INTERACT_2"/>
    <property type="match status" value="1"/>
</dbReference>
<dbReference type="STRING" id="930129.SAMN05216352_107179"/>